<dbReference type="InterPro" id="IPR007419">
    <property type="entry name" value="BFD-like_2Fe2S-bd_dom"/>
</dbReference>
<dbReference type="OrthoDB" id="6274at2"/>
<gene>
    <name evidence="3" type="ordered locus">Taci_1540</name>
</gene>
<dbReference type="EnsemblBacteria" id="ACZ19761">
    <property type="protein sequence ID" value="ACZ19761"/>
    <property type="gene ID" value="Taci_1540"/>
</dbReference>
<feature type="domain" description="BFD-like [2Fe-2S]-binding" evidence="1">
    <location>
        <begin position="90"/>
        <end position="147"/>
    </location>
</feature>
<accession>D1B6X0</accession>
<dbReference type="STRING" id="525903.Taci_1540"/>
<evidence type="ECO:0000313" key="3">
    <source>
        <dbReference type="EMBL" id="ACZ19761.1"/>
    </source>
</evidence>
<protein>
    <submittedName>
        <fullName evidence="3">BFD domain protein (2Fe-2S)-binding domain protein</fullName>
    </submittedName>
</protein>
<dbReference type="CDD" id="cd10141">
    <property type="entry name" value="CopZ-like_Fer2_BFD-like"/>
    <property type="match status" value="1"/>
</dbReference>
<dbReference type="PATRIC" id="fig|525903.6.peg.1536"/>
<dbReference type="EMBL" id="CP001818">
    <property type="protein sequence ID" value="ACZ19761.1"/>
    <property type="molecule type" value="Genomic_DNA"/>
</dbReference>
<dbReference type="HOGENOM" id="CLU_115326_0_0_0"/>
<name>D1B6X0_THEAS</name>
<keyword evidence="4" id="KW-1185">Reference proteome</keyword>
<dbReference type="Pfam" id="PF04324">
    <property type="entry name" value="Fer2_BFD"/>
    <property type="match status" value="1"/>
</dbReference>
<evidence type="ECO:0000313" key="4">
    <source>
        <dbReference type="Proteomes" id="UP000002030"/>
    </source>
</evidence>
<dbReference type="InterPro" id="IPR041854">
    <property type="entry name" value="BFD-like_2Fe2S-bd_dom_sf"/>
</dbReference>
<organism evidence="3 4">
    <name type="scientific">Thermanaerovibrio acidaminovorans (strain ATCC 49978 / DSM 6589 / Su883)</name>
    <name type="common">Selenomonas acidaminovorans</name>
    <dbReference type="NCBI Taxonomy" id="525903"/>
    <lineage>
        <taxon>Bacteria</taxon>
        <taxon>Thermotogati</taxon>
        <taxon>Synergistota</taxon>
        <taxon>Synergistia</taxon>
        <taxon>Synergistales</taxon>
        <taxon>Synergistaceae</taxon>
        <taxon>Thermanaerovibrio</taxon>
    </lineage>
</organism>
<evidence type="ECO:0000259" key="2">
    <source>
        <dbReference type="Pfam" id="PF18423"/>
    </source>
</evidence>
<dbReference type="Pfam" id="PF18423">
    <property type="entry name" value="zf_CopZ"/>
    <property type="match status" value="1"/>
</dbReference>
<sequence>MRCARSGCGCGCGGGGWTSGGSPCPRCGAEGSRVHSRTVESLVTSPVPPGDYWLCTSPDCPVVYHSGDVIFTVDQVRVPVDFKAGASPRYVCYCDRITREQVLEAIRNGAVTVDDVARMTGGMRGGRCGENNPKGRCCHGDVMALISSGG</sequence>
<dbReference type="RefSeq" id="WP_012870270.1">
    <property type="nucleotide sequence ID" value="NC_013522.1"/>
</dbReference>
<dbReference type="AlphaFoldDB" id="D1B6X0"/>
<reference evidence="3 4" key="1">
    <citation type="journal article" date="2009" name="Stand. Genomic Sci.">
        <title>Complete genome sequence of Thermanaerovibrio acidaminovorans type strain (Su883).</title>
        <authorList>
            <person name="Chovatia M."/>
            <person name="Sikorski J."/>
            <person name="Schroder M."/>
            <person name="Lapidus A."/>
            <person name="Nolan M."/>
            <person name="Tice H."/>
            <person name="Glavina Del Rio T."/>
            <person name="Copeland A."/>
            <person name="Cheng J.F."/>
            <person name="Lucas S."/>
            <person name="Chen F."/>
            <person name="Bruce D."/>
            <person name="Goodwin L."/>
            <person name="Pitluck S."/>
            <person name="Ivanova N."/>
            <person name="Mavromatis K."/>
            <person name="Ovchinnikova G."/>
            <person name="Pati A."/>
            <person name="Chen A."/>
            <person name="Palaniappan K."/>
            <person name="Land M."/>
            <person name="Hauser L."/>
            <person name="Chang Y.J."/>
            <person name="Jeffries C.D."/>
            <person name="Chain P."/>
            <person name="Saunders E."/>
            <person name="Detter J.C."/>
            <person name="Brettin T."/>
            <person name="Rohde M."/>
            <person name="Goker M."/>
            <person name="Spring S."/>
            <person name="Bristow J."/>
            <person name="Markowitz V."/>
            <person name="Hugenholtz P."/>
            <person name="Kyrpides N.C."/>
            <person name="Klenk H.P."/>
            <person name="Eisen J.A."/>
        </authorList>
    </citation>
    <scope>NUCLEOTIDE SEQUENCE [LARGE SCALE GENOMIC DNA]</scope>
    <source>
        <strain evidence="4">ATCC 49978 / DSM 6589 / Su883</strain>
    </source>
</reference>
<dbReference type="InterPro" id="IPR040890">
    <property type="entry name" value="Znf_CopZ"/>
</dbReference>
<evidence type="ECO:0000259" key="1">
    <source>
        <dbReference type="Pfam" id="PF04324"/>
    </source>
</evidence>
<dbReference type="KEGG" id="tai:Taci_1540"/>
<dbReference type="Proteomes" id="UP000002030">
    <property type="component" value="Chromosome"/>
</dbReference>
<dbReference type="Gene3D" id="2.20.25.270">
    <property type="match status" value="1"/>
</dbReference>
<dbReference type="eggNOG" id="COG2906">
    <property type="taxonomic scope" value="Bacteria"/>
</dbReference>
<feature type="domain" description="CopZ zinc binding" evidence="2">
    <location>
        <begin position="23"/>
        <end position="77"/>
    </location>
</feature>
<dbReference type="Gene3D" id="1.10.10.1100">
    <property type="entry name" value="BFD-like [2Fe-2S]-binding domain"/>
    <property type="match status" value="1"/>
</dbReference>
<proteinExistence type="predicted"/>